<reference evidence="1 2" key="1">
    <citation type="submission" date="2021-03" db="EMBL/GenBank/DDBJ databases">
        <title>Genomic Encyclopedia of Type Strains, Phase IV (KMG-IV): sequencing the most valuable type-strain genomes for metagenomic binning, comparative biology and taxonomic classification.</title>
        <authorList>
            <person name="Goeker M."/>
        </authorList>
    </citation>
    <scope>NUCLEOTIDE SEQUENCE [LARGE SCALE GENOMIC DNA]</scope>
    <source>
        <strain evidence="1 2">DSM 14349</strain>
    </source>
</reference>
<keyword evidence="2" id="KW-1185">Reference proteome</keyword>
<gene>
    <name evidence="1" type="ORF">J2Z32_002508</name>
</gene>
<evidence type="ECO:0000313" key="2">
    <source>
        <dbReference type="Proteomes" id="UP001519272"/>
    </source>
</evidence>
<dbReference type="RefSeq" id="WP_245251437.1">
    <property type="nucleotide sequence ID" value="NZ_JAGGKG010000011.1"/>
</dbReference>
<sequence length="152" mass="16710">MGEEPLCTHIPSHKQLDPACKRDVDQALALYGKTLKDLLNDVAAELKAVPQVTLDFVPLDKSIVESLIKDYISPAWFAYAGDQEGQTHFHNLANNLRLNAGLPVNGVVSPLAKLHKSNAQGIIYRWLSPAWFKAKEAGKNDVAKQLNATAMH</sequence>
<protein>
    <submittedName>
        <fullName evidence="1">Uncharacterized protein</fullName>
    </submittedName>
</protein>
<dbReference type="Proteomes" id="UP001519272">
    <property type="component" value="Unassembled WGS sequence"/>
</dbReference>
<dbReference type="EMBL" id="JAGGKG010000011">
    <property type="protein sequence ID" value="MBP1905860.1"/>
    <property type="molecule type" value="Genomic_DNA"/>
</dbReference>
<organism evidence="1 2">
    <name type="scientific">Paenibacillus turicensis</name>
    <dbReference type="NCBI Taxonomy" id="160487"/>
    <lineage>
        <taxon>Bacteria</taxon>
        <taxon>Bacillati</taxon>
        <taxon>Bacillota</taxon>
        <taxon>Bacilli</taxon>
        <taxon>Bacillales</taxon>
        <taxon>Paenibacillaceae</taxon>
        <taxon>Paenibacillus</taxon>
    </lineage>
</organism>
<accession>A0ABS4FTJ1</accession>
<comment type="caution">
    <text evidence="1">The sequence shown here is derived from an EMBL/GenBank/DDBJ whole genome shotgun (WGS) entry which is preliminary data.</text>
</comment>
<evidence type="ECO:0000313" key="1">
    <source>
        <dbReference type="EMBL" id="MBP1905860.1"/>
    </source>
</evidence>
<name>A0ABS4FTJ1_9BACL</name>
<proteinExistence type="predicted"/>